<name>A0ABP5KN53_9ACTN</name>
<dbReference type="Pfam" id="PF01266">
    <property type="entry name" value="DAO"/>
    <property type="match status" value="1"/>
</dbReference>
<dbReference type="EMBL" id="BAAAQQ010000014">
    <property type="protein sequence ID" value="GAA2134606.1"/>
    <property type="molecule type" value="Genomic_DNA"/>
</dbReference>
<evidence type="ECO:0000256" key="5">
    <source>
        <dbReference type="SAM" id="MobiDB-lite"/>
    </source>
</evidence>
<evidence type="ECO:0000256" key="2">
    <source>
        <dbReference type="ARBA" id="ARBA00022630"/>
    </source>
</evidence>
<keyword evidence="8" id="KW-1185">Reference proteome</keyword>
<feature type="domain" description="FAD dependent oxidoreductase" evidence="6">
    <location>
        <begin position="12"/>
        <end position="323"/>
    </location>
</feature>
<keyword evidence="4" id="KW-0560">Oxidoreductase</keyword>
<dbReference type="PANTHER" id="PTHR10961">
    <property type="entry name" value="PEROXISOMAL SARCOSINE OXIDASE"/>
    <property type="match status" value="1"/>
</dbReference>
<dbReference type="PANTHER" id="PTHR10961:SF7">
    <property type="entry name" value="FAD DEPENDENT OXIDOREDUCTASE DOMAIN-CONTAINING PROTEIN"/>
    <property type="match status" value="1"/>
</dbReference>
<gene>
    <name evidence="7" type="ORF">GCM10009843_41230</name>
</gene>
<organism evidence="7 8">
    <name type="scientific">Nocardioides bigeumensis</name>
    <dbReference type="NCBI Taxonomy" id="433657"/>
    <lineage>
        <taxon>Bacteria</taxon>
        <taxon>Bacillati</taxon>
        <taxon>Actinomycetota</taxon>
        <taxon>Actinomycetes</taxon>
        <taxon>Propionibacteriales</taxon>
        <taxon>Nocardioidaceae</taxon>
        <taxon>Nocardioides</taxon>
    </lineage>
</organism>
<keyword evidence="2" id="KW-0285">Flavoprotein</keyword>
<sequence>MDRYGAGNPLSSSSGPTRLWRLADPDPAAIRLGHRSLAATRRLEERVGRRLLLEQGLLWRDSPAALAVIAAAVSAEGVRHRAVPAAAVGEALPGLVPDARDALWFPDAGSLLSAELLAGCRRLFAADGGTEVAGVVTAVRTTGVGAEVELADGTVLRADAVVVCAGPGTPNLLPGLGLTVPLRTYLEQVVHLGRDLDPDARDALPCLFDGPGEHGGGIYTMPTPGIGYKLGLDDPLRTWLPGDDDRTPDPARTAAIVGRSVALLPALGRDVVDELVCCWTDSPDGAFVVDRVGADLGRVVVACGDSGKGFKYAAGMGELLADLAEGQPIAPDVAAMSSRRFDDRDADEAWEPTALGGVPT</sequence>
<reference evidence="8" key="1">
    <citation type="journal article" date="2019" name="Int. J. Syst. Evol. Microbiol.">
        <title>The Global Catalogue of Microorganisms (GCM) 10K type strain sequencing project: providing services to taxonomists for standard genome sequencing and annotation.</title>
        <authorList>
            <consortium name="The Broad Institute Genomics Platform"/>
            <consortium name="The Broad Institute Genome Sequencing Center for Infectious Disease"/>
            <person name="Wu L."/>
            <person name="Ma J."/>
        </authorList>
    </citation>
    <scope>NUCLEOTIDE SEQUENCE [LARGE SCALE GENOMIC DNA]</scope>
    <source>
        <strain evidence="8">JCM 16021</strain>
    </source>
</reference>
<dbReference type="InterPro" id="IPR036188">
    <property type="entry name" value="FAD/NAD-bd_sf"/>
</dbReference>
<keyword evidence="3" id="KW-0274">FAD</keyword>
<evidence type="ECO:0000256" key="3">
    <source>
        <dbReference type="ARBA" id="ARBA00022827"/>
    </source>
</evidence>
<evidence type="ECO:0000256" key="4">
    <source>
        <dbReference type="ARBA" id="ARBA00023002"/>
    </source>
</evidence>
<comment type="cofactor">
    <cofactor evidence="1">
        <name>FAD</name>
        <dbReference type="ChEBI" id="CHEBI:57692"/>
    </cofactor>
</comment>
<dbReference type="InterPro" id="IPR045170">
    <property type="entry name" value="MTOX"/>
</dbReference>
<dbReference type="Gene3D" id="3.50.50.60">
    <property type="entry name" value="FAD/NAD(P)-binding domain"/>
    <property type="match status" value="1"/>
</dbReference>
<protein>
    <recommendedName>
        <fullName evidence="6">FAD dependent oxidoreductase domain-containing protein</fullName>
    </recommendedName>
</protein>
<dbReference type="Gene3D" id="3.30.9.10">
    <property type="entry name" value="D-Amino Acid Oxidase, subunit A, domain 2"/>
    <property type="match status" value="1"/>
</dbReference>
<accession>A0ABP5KN53</accession>
<proteinExistence type="predicted"/>
<evidence type="ECO:0000313" key="8">
    <source>
        <dbReference type="Proteomes" id="UP001500575"/>
    </source>
</evidence>
<evidence type="ECO:0000259" key="6">
    <source>
        <dbReference type="Pfam" id="PF01266"/>
    </source>
</evidence>
<dbReference type="SUPFAM" id="SSF51905">
    <property type="entry name" value="FAD/NAD(P)-binding domain"/>
    <property type="match status" value="1"/>
</dbReference>
<evidence type="ECO:0000313" key="7">
    <source>
        <dbReference type="EMBL" id="GAA2134606.1"/>
    </source>
</evidence>
<dbReference type="Proteomes" id="UP001500575">
    <property type="component" value="Unassembled WGS sequence"/>
</dbReference>
<evidence type="ECO:0000256" key="1">
    <source>
        <dbReference type="ARBA" id="ARBA00001974"/>
    </source>
</evidence>
<dbReference type="InterPro" id="IPR006076">
    <property type="entry name" value="FAD-dep_OxRdtase"/>
</dbReference>
<feature type="region of interest" description="Disordered" evidence="5">
    <location>
        <begin position="340"/>
        <end position="360"/>
    </location>
</feature>
<comment type="caution">
    <text evidence="7">The sequence shown here is derived from an EMBL/GenBank/DDBJ whole genome shotgun (WGS) entry which is preliminary data.</text>
</comment>